<dbReference type="InterPro" id="IPR036249">
    <property type="entry name" value="Thioredoxin-like_sf"/>
</dbReference>
<name>A0A1J4JL27_9EUKA</name>
<organism evidence="1 2">
    <name type="scientific">Tritrichomonas foetus</name>
    <dbReference type="NCBI Taxonomy" id="1144522"/>
    <lineage>
        <taxon>Eukaryota</taxon>
        <taxon>Metamonada</taxon>
        <taxon>Parabasalia</taxon>
        <taxon>Tritrichomonadida</taxon>
        <taxon>Tritrichomonadidae</taxon>
        <taxon>Tritrichomonas</taxon>
    </lineage>
</organism>
<protein>
    <recommendedName>
        <fullName evidence="3">Thioredoxin domain-containing protein</fullName>
    </recommendedName>
</protein>
<evidence type="ECO:0008006" key="3">
    <source>
        <dbReference type="Google" id="ProtNLM"/>
    </source>
</evidence>
<evidence type="ECO:0000313" key="2">
    <source>
        <dbReference type="Proteomes" id="UP000179807"/>
    </source>
</evidence>
<dbReference type="Proteomes" id="UP000179807">
    <property type="component" value="Unassembled WGS sequence"/>
</dbReference>
<accession>A0A1J4JL27</accession>
<dbReference type="GO" id="GO:0034976">
    <property type="term" value="P:response to endoplasmic reticulum stress"/>
    <property type="evidence" value="ECO:0007669"/>
    <property type="project" value="TreeGrafter"/>
</dbReference>
<comment type="caution">
    <text evidence="1">The sequence shown here is derived from an EMBL/GenBank/DDBJ whole genome shotgun (WGS) entry which is preliminary data.</text>
</comment>
<dbReference type="PANTHER" id="PTHR45815:SF3">
    <property type="entry name" value="PROTEIN DISULFIDE-ISOMERASE A6"/>
    <property type="match status" value="1"/>
</dbReference>
<keyword evidence="2" id="KW-1185">Reference proteome</keyword>
<reference evidence="1" key="1">
    <citation type="submission" date="2016-10" db="EMBL/GenBank/DDBJ databases">
        <authorList>
            <person name="Benchimol M."/>
            <person name="Almeida L.G."/>
            <person name="Vasconcelos A.T."/>
            <person name="Perreira-Neves A."/>
            <person name="Rosa I.A."/>
            <person name="Tasca T."/>
            <person name="Bogo M.R."/>
            <person name="de Souza W."/>
        </authorList>
    </citation>
    <scope>NUCLEOTIDE SEQUENCE [LARGE SCALE GENOMIC DNA]</scope>
    <source>
        <strain evidence="1">K</strain>
    </source>
</reference>
<dbReference type="RefSeq" id="XP_068352256.1">
    <property type="nucleotide sequence ID" value="XM_068509706.1"/>
</dbReference>
<gene>
    <name evidence="1" type="ORF">TRFO_34521</name>
</gene>
<dbReference type="GO" id="GO:0005788">
    <property type="term" value="C:endoplasmic reticulum lumen"/>
    <property type="evidence" value="ECO:0007669"/>
    <property type="project" value="TreeGrafter"/>
</dbReference>
<dbReference type="AlphaFoldDB" id="A0A1J4JL27"/>
<evidence type="ECO:0000313" key="1">
    <source>
        <dbReference type="EMBL" id="OHS99119.1"/>
    </source>
</evidence>
<dbReference type="GeneID" id="94844410"/>
<dbReference type="EMBL" id="MLAK01001023">
    <property type="protein sequence ID" value="OHS99119.1"/>
    <property type="molecule type" value="Genomic_DNA"/>
</dbReference>
<proteinExistence type="predicted"/>
<dbReference type="VEuPathDB" id="TrichDB:TRFO_34521"/>
<dbReference type="GO" id="GO:0015035">
    <property type="term" value="F:protein-disulfide reductase activity"/>
    <property type="evidence" value="ECO:0007669"/>
    <property type="project" value="TreeGrafter"/>
</dbReference>
<dbReference type="SUPFAM" id="SSF52833">
    <property type="entry name" value="Thioredoxin-like"/>
    <property type="match status" value="1"/>
</dbReference>
<dbReference type="PANTHER" id="PTHR45815">
    <property type="entry name" value="PROTEIN DISULFIDE-ISOMERASE A6"/>
    <property type="match status" value="1"/>
</dbReference>
<sequence length="340" mass="39629">MLSFFIFSCFSNKFFGNVPILDDDEFHSKVVNRKPSKIWMIMFVPSFKDDSSKSLISSFSLTSKLLKGVINFGIVDTKNAFSHSVPFGFSVQPFYRIYSDFGEEDYLGGKLPNQMIENILERIPDNIPHAKKSWINEKSAILFTNEAWTPKWWRAICLFFRKQKDINFGVGRTDKIMDFYKVTEIPTILLIKGAEITKINYIANVSIVSETIIQFFNITSRIKTNKDLPNEDFFYSHSEFFSRCKNSQNLCVSKVAEKPNEFLMQVFKKHSKSDLAFFVGLYDVPYDFMKEKNGTWIYNPKKDNFIYIQNDQNLDSVMEKAIDGSAAFRKRVYFERGKLK</sequence>